<evidence type="ECO:0000313" key="3">
    <source>
        <dbReference type="Proteomes" id="UP000176185"/>
    </source>
</evidence>
<keyword evidence="1" id="KW-0472">Membrane</keyword>
<protein>
    <submittedName>
        <fullName evidence="2">Uncharacterized protein</fullName>
    </submittedName>
</protein>
<evidence type="ECO:0000256" key="1">
    <source>
        <dbReference type="SAM" id="Phobius"/>
    </source>
</evidence>
<comment type="caution">
    <text evidence="2">The sequence shown here is derived from an EMBL/GenBank/DDBJ whole genome shotgun (WGS) entry which is preliminary data.</text>
</comment>
<accession>A0A1F4XGF7</accession>
<sequence>MKKYLKHIQSKEPHDRRNHALQIAGTLTAILFVGWVTTLGFRFGGGDAEVAQTGDSSQAASPAVTLSQDGGLQVSTTSTISY</sequence>
<keyword evidence="1" id="KW-1133">Transmembrane helix</keyword>
<reference evidence="2 3" key="1">
    <citation type="journal article" date="2016" name="Nat. Commun.">
        <title>Thousands of microbial genomes shed light on interconnected biogeochemical processes in an aquifer system.</title>
        <authorList>
            <person name="Anantharaman K."/>
            <person name="Brown C.T."/>
            <person name="Hug L.A."/>
            <person name="Sharon I."/>
            <person name="Castelle C.J."/>
            <person name="Probst A.J."/>
            <person name="Thomas B.C."/>
            <person name="Singh A."/>
            <person name="Wilkins M.J."/>
            <person name="Karaoz U."/>
            <person name="Brodie E.L."/>
            <person name="Williams K.H."/>
            <person name="Hubbard S.S."/>
            <person name="Banfield J.F."/>
        </authorList>
    </citation>
    <scope>NUCLEOTIDE SEQUENCE [LARGE SCALE GENOMIC DNA]</scope>
</reference>
<organism evidence="2 3">
    <name type="scientific">Candidatus Adlerbacteria bacterium RIFCSPLOWO2_01_FULL_51_16</name>
    <dbReference type="NCBI Taxonomy" id="1797243"/>
    <lineage>
        <taxon>Bacteria</taxon>
        <taxon>Candidatus Adleribacteriota</taxon>
    </lineage>
</organism>
<dbReference type="EMBL" id="MEWX01000014">
    <property type="protein sequence ID" value="OGC80779.1"/>
    <property type="molecule type" value="Genomic_DNA"/>
</dbReference>
<dbReference type="AlphaFoldDB" id="A0A1F4XGF7"/>
<feature type="transmembrane region" description="Helical" evidence="1">
    <location>
        <begin position="20"/>
        <end position="41"/>
    </location>
</feature>
<dbReference type="STRING" id="1797243.A2943_02780"/>
<proteinExistence type="predicted"/>
<gene>
    <name evidence="2" type="ORF">A2943_02780</name>
</gene>
<dbReference type="Proteomes" id="UP000176185">
    <property type="component" value="Unassembled WGS sequence"/>
</dbReference>
<name>A0A1F4XGF7_9BACT</name>
<evidence type="ECO:0000313" key="2">
    <source>
        <dbReference type="EMBL" id="OGC80779.1"/>
    </source>
</evidence>
<keyword evidence="1" id="KW-0812">Transmembrane</keyword>